<dbReference type="PANTHER" id="PTHR35871:SF1">
    <property type="entry name" value="CXC1-LIKE CYSTEINE CLUSTER ASSOCIATED WITH KDZ TRANSPOSASES DOMAIN-CONTAINING PROTEIN"/>
    <property type="match status" value="1"/>
</dbReference>
<evidence type="ECO:0000313" key="2">
    <source>
        <dbReference type="Proteomes" id="UP000054485"/>
    </source>
</evidence>
<reference evidence="1 2" key="1">
    <citation type="submission" date="2014-04" db="EMBL/GenBank/DDBJ databases">
        <authorList>
            <consortium name="DOE Joint Genome Institute"/>
            <person name="Kuo A."/>
            <person name="Ruytinx J."/>
            <person name="Rineau F."/>
            <person name="Colpaert J."/>
            <person name="Kohler A."/>
            <person name="Nagy L.G."/>
            <person name="Floudas D."/>
            <person name="Copeland A."/>
            <person name="Barry K.W."/>
            <person name="Cichocki N."/>
            <person name="Veneault-Fourrey C."/>
            <person name="LaButti K."/>
            <person name="Lindquist E.A."/>
            <person name="Lipzen A."/>
            <person name="Lundell T."/>
            <person name="Morin E."/>
            <person name="Murat C."/>
            <person name="Sun H."/>
            <person name="Tunlid A."/>
            <person name="Henrissat B."/>
            <person name="Grigoriev I.V."/>
            <person name="Hibbett D.S."/>
            <person name="Martin F."/>
            <person name="Nordberg H.P."/>
            <person name="Cantor M.N."/>
            <person name="Hua S.X."/>
        </authorList>
    </citation>
    <scope>NUCLEOTIDE SEQUENCE [LARGE SCALE GENOMIC DNA]</scope>
    <source>
        <strain evidence="1 2">UH-Slu-Lm8-n1</strain>
    </source>
</reference>
<dbReference type="HOGENOM" id="CLU_005726_1_1_1"/>
<organism evidence="1 2">
    <name type="scientific">Suillus luteus UH-Slu-Lm8-n1</name>
    <dbReference type="NCBI Taxonomy" id="930992"/>
    <lineage>
        <taxon>Eukaryota</taxon>
        <taxon>Fungi</taxon>
        <taxon>Dikarya</taxon>
        <taxon>Basidiomycota</taxon>
        <taxon>Agaricomycotina</taxon>
        <taxon>Agaricomycetes</taxon>
        <taxon>Agaricomycetidae</taxon>
        <taxon>Boletales</taxon>
        <taxon>Suillineae</taxon>
        <taxon>Suillaceae</taxon>
        <taxon>Suillus</taxon>
    </lineage>
</organism>
<gene>
    <name evidence="1" type="ORF">CY34DRAFT_792352</name>
</gene>
<proteinExistence type="predicted"/>
<dbReference type="InParanoid" id="A0A0C9ZUP2"/>
<name>A0A0C9ZUP2_9AGAM</name>
<dbReference type="AlphaFoldDB" id="A0A0C9ZUP2"/>
<evidence type="ECO:0000313" key="1">
    <source>
        <dbReference type="EMBL" id="KIK33086.1"/>
    </source>
</evidence>
<dbReference type="Proteomes" id="UP000054485">
    <property type="component" value="Unassembled WGS sequence"/>
</dbReference>
<dbReference type="PANTHER" id="PTHR35871">
    <property type="entry name" value="EXPRESSED PROTEIN"/>
    <property type="match status" value="1"/>
</dbReference>
<accession>A0A0C9ZUP2</accession>
<reference evidence="2" key="2">
    <citation type="submission" date="2015-01" db="EMBL/GenBank/DDBJ databases">
        <title>Evolutionary Origins and Diversification of the Mycorrhizal Mutualists.</title>
        <authorList>
            <consortium name="DOE Joint Genome Institute"/>
            <consortium name="Mycorrhizal Genomics Consortium"/>
            <person name="Kohler A."/>
            <person name="Kuo A."/>
            <person name="Nagy L.G."/>
            <person name="Floudas D."/>
            <person name="Copeland A."/>
            <person name="Barry K.W."/>
            <person name="Cichocki N."/>
            <person name="Veneault-Fourrey C."/>
            <person name="LaButti K."/>
            <person name="Lindquist E.A."/>
            <person name="Lipzen A."/>
            <person name="Lundell T."/>
            <person name="Morin E."/>
            <person name="Murat C."/>
            <person name="Riley R."/>
            <person name="Ohm R."/>
            <person name="Sun H."/>
            <person name="Tunlid A."/>
            <person name="Henrissat B."/>
            <person name="Grigoriev I.V."/>
            <person name="Hibbett D.S."/>
            <person name="Martin F."/>
        </authorList>
    </citation>
    <scope>NUCLEOTIDE SEQUENCE [LARGE SCALE GENOMIC DNA]</scope>
    <source>
        <strain evidence="2">UH-Slu-Lm8-n1</strain>
    </source>
</reference>
<dbReference type="EMBL" id="KN836031">
    <property type="protein sequence ID" value="KIK33086.1"/>
    <property type="molecule type" value="Genomic_DNA"/>
</dbReference>
<keyword evidence="2" id="KW-1185">Reference proteome</keyword>
<sequence>MAQQWMSKLGYQWKEEEKGLYIDSHEQEDVVEYRQNVFLPVWQSFECRLRNWKGDDGHLMQEEDSGELLGHCRVVVWFHDESTFYAHDRREVRWIHSTERAVPKPKGEGVSLMVAHFVLADYGWLQSKDGAETARILFKAGKGRYGYFTTNNIIAHANLAMDILEKHFPNDDHILVFDNATTHVKCPDDAPAAHDMTKNPSKTWGAVVTIKDTRGSVMRDTEGKLLKTKVRLADTHLADGSPVFLLSGRPRQSRLV</sequence>
<dbReference type="OrthoDB" id="6511194at2759"/>
<protein>
    <submittedName>
        <fullName evidence="1">Uncharacterized protein</fullName>
    </submittedName>
</protein>